<dbReference type="InterPro" id="IPR021352">
    <property type="entry name" value="DUF2971"/>
</dbReference>
<dbReference type="RefSeq" id="WP_115659494.1">
    <property type="nucleotide sequence ID" value="NZ_UGHD01000002.1"/>
</dbReference>
<evidence type="ECO:0000313" key="1">
    <source>
        <dbReference type="EMBL" id="STO56732.1"/>
    </source>
</evidence>
<dbReference type="Proteomes" id="UP000254512">
    <property type="component" value="Unassembled WGS sequence"/>
</dbReference>
<dbReference type="Pfam" id="PF11185">
    <property type="entry name" value="DUF2971"/>
    <property type="match status" value="1"/>
</dbReference>
<dbReference type="AlphaFoldDB" id="A0A377HLZ9"/>
<accession>A0A377HLZ9</accession>
<reference evidence="1 2" key="1">
    <citation type="submission" date="2018-06" db="EMBL/GenBank/DDBJ databases">
        <authorList>
            <consortium name="Pathogen Informatics"/>
            <person name="Doyle S."/>
        </authorList>
    </citation>
    <scope>NUCLEOTIDE SEQUENCE [LARGE SCALE GENOMIC DNA]</scope>
    <source>
        <strain evidence="1 2">NCTC11645</strain>
    </source>
</reference>
<protein>
    <submittedName>
        <fullName evidence="1">Protein of uncharacterized function (DUF2971)</fullName>
    </submittedName>
</protein>
<proteinExistence type="predicted"/>
<name>A0A377HLZ9_GRIHO</name>
<sequence length="244" mass="28649">MAVARSIFKYREFTKSSIELLVNQELWFARPDTLNDPFECQMMMPEMLESIWRHHEVEQKEREKISQFLTKSLDNVGICSFSKTRQNQLMWAHYADEHKGFCIGFSKKALMQDIHPVHCENVEYQKDLPYKGVIERIKYFENRPLSEIPFHNSSYSIASDILSSSIGIKYTNWSYEKEVRLVKTKFGAYKFHPSSVVSIAFGLRMSEGNKATLRKLLSGPEWSHVLWFQAQKMPDKFGLEFLKI</sequence>
<organism evidence="1 2">
    <name type="scientific">Grimontia hollisae</name>
    <name type="common">Vibrio hollisae</name>
    <dbReference type="NCBI Taxonomy" id="673"/>
    <lineage>
        <taxon>Bacteria</taxon>
        <taxon>Pseudomonadati</taxon>
        <taxon>Pseudomonadota</taxon>
        <taxon>Gammaproteobacteria</taxon>
        <taxon>Vibrionales</taxon>
        <taxon>Vibrionaceae</taxon>
        <taxon>Grimontia</taxon>
    </lineage>
</organism>
<dbReference type="EMBL" id="UGHD01000002">
    <property type="protein sequence ID" value="STO56732.1"/>
    <property type="molecule type" value="Genomic_DNA"/>
</dbReference>
<gene>
    <name evidence="1" type="ORF">NCTC11645_01106</name>
</gene>
<evidence type="ECO:0000313" key="2">
    <source>
        <dbReference type="Proteomes" id="UP000254512"/>
    </source>
</evidence>